<keyword evidence="2" id="KW-0694">RNA-binding</keyword>
<evidence type="ECO:0000259" key="4">
    <source>
        <dbReference type="Pfam" id="PF01176"/>
    </source>
</evidence>
<evidence type="ECO:0000256" key="1">
    <source>
        <dbReference type="ARBA" id="ARBA00007340"/>
    </source>
</evidence>
<evidence type="ECO:0000256" key="2">
    <source>
        <dbReference type="ARBA" id="ARBA00022884"/>
    </source>
</evidence>
<proteinExistence type="inferred from homology"/>
<dbReference type="GO" id="GO:0003743">
    <property type="term" value="F:translation initiation factor activity"/>
    <property type="evidence" value="ECO:0007669"/>
    <property type="project" value="InterPro"/>
</dbReference>
<feature type="region of interest" description="Disordered" evidence="3">
    <location>
        <begin position="1"/>
        <end position="28"/>
    </location>
</feature>
<keyword evidence="6" id="KW-1185">Reference proteome</keyword>
<dbReference type="Pfam" id="PF01176">
    <property type="entry name" value="eIF-1a"/>
    <property type="match status" value="1"/>
</dbReference>
<dbReference type="InterPro" id="IPR012340">
    <property type="entry name" value="NA-bd_OB-fold"/>
</dbReference>
<evidence type="ECO:0000256" key="3">
    <source>
        <dbReference type="SAM" id="MobiDB-lite"/>
    </source>
</evidence>
<dbReference type="InterPro" id="IPR039294">
    <property type="entry name" value="EIF1AD"/>
</dbReference>
<dbReference type="GO" id="GO:0005634">
    <property type="term" value="C:nucleus"/>
    <property type="evidence" value="ECO:0007669"/>
    <property type="project" value="TreeGrafter"/>
</dbReference>
<feature type="compositionally biased region" description="Acidic residues" evidence="3">
    <location>
        <begin position="177"/>
        <end position="198"/>
    </location>
</feature>
<sequence length="198" mass="22247">MLAKPQDRSSHDIANTRTSTRRHHIDKPPPFLRTCFVPQQTVAKQNLDAVAAHIYRATPIMPKPKRNINAVADATLTPPDVLAPHHLIARLKQAAGKNLYYLDTAAGTTILAELNQKFRSTIWLRRGSYVVVDTASLADRENKLGGEIVNVVGDEKAWRKMSYWPVEFAKKTSSYAEDSDDEGPQMPPSDDEEEEKER</sequence>
<comment type="similarity">
    <text evidence="1">Belongs to the EIF1AD family.</text>
</comment>
<evidence type="ECO:0000313" key="6">
    <source>
        <dbReference type="Proteomes" id="UP001175353"/>
    </source>
</evidence>
<dbReference type="Gene3D" id="2.40.50.140">
    <property type="entry name" value="Nucleic acid-binding proteins"/>
    <property type="match status" value="1"/>
</dbReference>
<dbReference type="SMART" id="SM00652">
    <property type="entry name" value="eIF1a"/>
    <property type="match status" value="1"/>
</dbReference>
<dbReference type="GO" id="GO:0003723">
    <property type="term" value="F:RNA binding"/>
    <property type="evidence" value="ECO:0007669"/>
    <property type="project" value="UniProtKB-KW"/>
</dbReference>
<dbReference type="InterPro" id="IPR006196">
    <property type="entry name" value="RNA-binding_domain_S1_IF1"/>
</dbReference>
<dbReference type="Proteomes" id="UP001175353">
    <property type="component" value="Unassembled WGS sequence"/>
</dbReference>
<dbReference type="PANTHER" id="PTHR21641">
    <property type="entry name" value="TRANSLATION INITIATION FACTOR-RELATED"/>
    <property type="match status" value="1"/>
</dbReference>
<accession>A0AAN6KUT3</accession>
<comment type="caution">
    <text evidence="5">The sequence shown here is derived from an EMBL/GenBank/DDBJ whole genome shotgun (WGS) entry which is preliminary data.</text>
</comment>
<dbReference type="AlphaFoldDB" id="A0AAN6KUT3"/>
<feature type="domain" description="S1-like" evidence="4">
    <location>
        <begin position="87"/>
        <end position="151"/>
    </location>
</feature>
<reference evidence="5" key="1">
    <citation type="submission" date="2023-06" db="EMBL/GenBank/DDBJ databases">
        <title>Black Yeasts Isolated from many extreme environments.</title>
        <authorList>
            <person name="Coleine C."/>
            <person name="Stajich J.E."/>
            <person name="Selbmann L."/>
        </authorList>
    </citation>
    <scope>NUCLEOTIDE SEQUENCE</scope>
    <source>
        <strain evidence="5">CCFEE 5200</strain>
    </source>
</reference>
<feature type="region of interest" description="Disordered" evidence="3">
    <location>
        <begin position="173"/>
        <end position="198"/>
    </location>
</feature>
<name>A0AAN6KUT3_9PEZI</name>
<dbReference type="InterPro" id="IPR001253">
    <property type="entry name" value="TIF_eIF-1A"/>
</dbReference>
<dbReference type="SUPFAM" id="SSF50249">
    <property type="entry name" value="Nucleic acid-binding proteins"/>
    <property type="match status" value="1"/>
</dbReference>
<protein>
    <recommendedName>
        <fullName evidence="4">S1-like domain-containing protein</fullName>
    </recommendedName>
</protein>
<gene>
    <name evidence="5" type="ORF">LTR91_005045</name>
</gene>
<dbReference type="PANTHER" id="PTHR21641:SF0">
    <property type="entry name" value="RNA-BINDING PROTEIN EIF1AD-RELATED"/>
    <property type="match status" value="1"/>
</dbReference>
<dbReference type="EMBL" id="JAUJLE010000031">
    <property type="protein sequence ID" value="KAK1002361.1"/>
    <property type="molecule type" value="Genomic_DNA"/>
</dbReference>
<feature type="compositionally biased region" description="Basic and acidic residues" evidence="3">
    <location>
        <begin position="1"/>
        <end position="11"/>
    </location>
</feature>
<evidence type="ECO:0000313" key="5">
    <source>
        <dbReference type="EMBL" id="KAK1002361.1"/>
    </source>
</evidence>
<organism evidence="5 6">
    <name type="scientific">Friedmanniomyces endolithicus</name>
    <dbReference type="NCBI Taxonomy" id="329885"/>
    <lineage>
        <taxon>Eukaryota</taxon>
        <taxon>Fungi</taxon>
        <taxon>Dikarya</taxon>
        <taxon>Ascomycota</taxon>
        <taxon>Pezizomycotina</taxon>
        <taxon>Dothideomycetes</taxon>
        <taxon>Dothideomycetidae</taxon>
        <taxon>Mycosphaerellales</taxon>
        <taxon>Teratosphaeriaceae</taxon>
        <taxon>Friedmanniomyces</taxon>
    </lineage>
</organism>